<proteinExistence type="predicted"/>
<accession>A0A8T0HUR8</accession>
<keyword evidence="2" id="KW-1185">Reference proteome</keyword>
<protein>
    <submittedName>
        <fullName evidence="1">Uncharacterized protein</fullName>
    </submittedName>
</protein>
<dbReference type="AlphaFoldDB" id="A0A8T0HUR8"/>
<comment type="caution">
    <text evidence="1">The sequence shown here is derived from an EMBL/GenBank/DDBJ whole genome shotgun (WGS) entry which is preliminary data.</text>
</comment>
<evidence type="ECO:0000313" key="2">
    <source>
        <dbReference type="Proteomes" id="UP000822688"/>
    </source>
</evidence>
<gene>
    <name evidence="1" type="ORF">KC19_VG264900</name>
</gene>
<name>A0A8T0HUR8_CERPU</name>
<reference evidence="1" key="1">
    <citation type="submission" date="2020-06" db="EMBL/GenBank/DDBJ databases">
        <title>WGS assembly of Ceratodon purpureus strain R40.</title>
        <authorList>
            <person name="Carey S.B."/>
            <person name="Jenkins J."/>
            <person name="Shu S."/>
            <person name="Lovell J.T."/>
            <person name="Sreedasyam A."/>
            <person name="Maumus F."/>
            <person name="Tiley G.P."/>
            <person name="Fernandez-Pozo N."/>
            <person name="Barry K."/>
            <person name="Chen C."/>
            <person name="Wang M."/>
            <person name="Lipzen A."/>
            <person name="Daum C."/>
            <person name="Saski C.A."/>
            <person name="Payton A.C."/>
            <person name="Mcbreen J.C."/>
            <person name="Conrad R.E."/>
            <person name="Kollar L.M."/>
            <person name="Olsson S."/>
            <person name="Huttunen S."/>
            <person name="Landis J.B."/>
            <person name="Wickett N.J."/>
            <person name="Johnson M.G."/>
            <person name="Rensing S.A."/>
            <person name="Grimwood J."/>
            <person name="Schmutz J."/>
            <person name="Mcdaniel S.F."/>
        </authorList>
    </citation>
    <scope>NUCLEOTIDE SEQUENCE</scope>
    <source>
        <strain evidence="1">R40</strain>
    </source>
</reference>
<organism evidence="1 2">
    <name type="scientific">Ceratodon purpureus</name>
    <name type="common">Fire moss</name>
    <name type="synonym">Dicranum purpureum</name>
    <dbReference type="NCBI Taxonomy" id="3225"/>
    <lineage>
        <taxon>Eukaryota</taxon>
        <taxon>Viridiplantae</taxon>
        <taxon>Streptophyta</taxon>
        <taxon>Embryophyta</taxon>
        <taxon>Bryophyta</taxon>
        <taxon>Bryophytina</taxon>
        <taxon>Bryopsida</taxon>
        <taxon>Dicranidae</taxon>
        <taxon>Pseudoditrichales</taxon>
        <taxon>Ditrichaceae</taxon>
        <taxon>Ceratodon</taxon>
    </lineage>
</organism>
<sequence>MVHTWLDSVLLSGRWQAVVVVVWREEGEGLRVNWKAGRRGSGIEM</sequence>
<dbReference type="Proteomes" id="UP000822688">
    <property type="component" value="Chromosome V"/>
</dbReference>
<dbReference type="EMBL" id="CM026426">
    <property type="protein sequence ID" value="KAG0574471.1"/>
    <property type="molecule type" value="Genomic_DNA"/>
</dbReference>
<evidence type="ECO:0000313" key="1">
    <source>
        <dbReference type="EMBL" id="KAG0574471.1"/>
    </source>
</evidence>